<proteinExistence type="predicted"/>
<dbReference type="Pfam" id="PF00072">
    <property type="entry name" value="Response_reg"/>
    <property type="match status" value="1"/>
</dbReference>
<keyword evidence="4" id="KW-0238">DNA-binding</keyword>
<dbReference type="InterPro" id="IPR011006">
    <property type="entry name" value="CheY-like_superfamily"/>
</dbReference>
<gene>
    <name evidence="8" type="ORF">I5907_08255</name>
</gene>
<dbReference type="Gene3D" id="3.40.50.2300">
    <property type="match status" value="1"/>
</dbReference>
<accession>A0A931E8L0</accession>
<feature type="domain" description="Response regulatory" evidence="7">
    <location>
        <begin position="1"/>
        <end position="106"/>
    </location>
</feature>
<sequence>MLKTISIKLRKDGYDVITCQDGQEAIAKINELHPDLVIADIMLPYASGFEIVNAVKAIAEKKIYVIMLSALGQEKTVAEAFSLGADDYMTKPFSLSELSIRVKKLIR</sequence>
<keyword evidence="2" id="KW-0902">Two-component regulatory system</keyword>
<keyword evidence="9" id="KW-1185">Reference proteome</keyword>
<comment type="caution">
    <text evidence="8">The sequence shown here is derived from an EMBL/GenBank/DDBJ whole genome shotgun (WGS) entry which is preliminary data.</text>
</comment>
<dbReference type="GO" id="GO:0000156">
    <property type="term" value="F:phosphorelay response regulator activity"/>
    <property type="evidence" value="ECO:0007669"/>
    <property type="project" value="TreeGrafter"/>
</dbReference>
<dbReference type="GO" id="GO:0000976">
    <property type="term" value="F:transcription cis-regulatory region binding"/>
    <property type="evidence" value="ECO:0007669"/>
    <property type="project" value="TreeGrafter"/>
</dbReference>
<evidence type="ECO:0000256" key="1">
    <source>
        <dbReference type="ARBA" id="ARBA00022553"/>
    </source>
</evidence>
<dbReference type="PANTHER" id="PTHR48111:SF21">
    <property type="entry name" value="DNA-BINDING DUAL MASTER TRANSCRIPTIONAL REGULATOR RPAA"/>
    <property type="match status" value="1"/>
</dbReference>
<evidence type="ECO:0000313" key="8">
    <source>
        <dbReference type="EMBL" id="MBG9376224.1"/>
    </source>
</evidence>
<dbReference type="GO" id="GO:0006355">
    <property type="term" value="P:regulation of DNA-templated transcription"/>
    <property type="evidence" value="ECO:0007669"/>
    <property type="project" value="TreeGrafter"/>
</dbReference>
<keyword evidence="3" id="KW-0805">Transcription regulation</keyword>
<dbReference type="PANTHER" id="PTHR48111">
    <property type="entry name" value="REGULATOR OF RPOS"/>
    <property type="match status" value="1"/>
</dbReference>
<dbReference type="GO" id="GO:0005829">
    <property type="term" value="C:cytosol"/>
    <property type="evidence" value="ECO:0007669"/>
    <property type="project" value="TreeGrafter"/>
</dbReference>
<dbReference type="AlphaFoldDB" id="A0A931E8L0"/>
<dbReference type="SMART" id="SM00448">
    <property type="entry name" value="REC"/>
    <property type="match status" value="1"/>
</dbReference>
<dbReference type="SUPFAM" id="SSF52172">
    <property type="entry name" value="CheY-like"/>
    <property type="match status" value="1"/>
</dbReference>
<feature type="modified residue" description="4-aspartylphosphate" evidence="6">
    <location>
        <position position="40"/>
    </location>
</feature>
<organism evidence="8 9">
    <name type="scientific">Panacibacter microcysteis</name>
    <dbReference type="NCBI Taxonomy" id="2793269"/>
    <lineage>
        <taxon>Bacteria</taxon>
        <taxon>Pseudomonadati</taxon>
        <taxon>Bacteroidota</taxon>
        <taxon>Chitinophagia</taxon>
        <taxon>Chitinophagales</taxon>
        <taxon>Chitinophagaceae</taxon>
        <taxon>Panacibacter</taxon>
    </lineage>
</organism>
<dbReference type="EMBL" id="JADWYR010000001">
    <property type="protein sequence ID" value="MBG9376224.1"/>
    <property type="molecule type" value="Genomic_DNA"/>
</dbReference>
<evidence type="ECO:0000256" key="6">
    <source>
        <dbReference type="PROSITE-ProRule" id="PRU00169"/>
    </source>
</evidence>
<dbReference type="GO" id="GO:0032993">
    <property type="term" value="C:protein-DNA complex"/>
    <property type="evidence" value="ECO:0007669"/>
    <property type="project" value="TreeGrafter"/>
</dbReference>
<keyword evidence="1 6" id="KW-0597">Phosphoprotein</keyword>
<dbReference type="InterPro" id="IPR001789">
    <property type="entry name" value="Sig_transdc_resp-reg_receiver"/>
</dbReference>
<dbReference type="CDD" id="cd17574">
    <property type="entry name" value="REC_OmpR"/>
    <property type="match status" value="1"/>
</dbReference>
<reference evidence="8" key="1">
    <citation type="submission" date="2020-11" db="EMBL/GenBank/DDBJ databases">
        <title>Bacterial whole genome sequence for Panacibacter sp. DH6.</title>
        <authorList>
            <person name="Le V."/>
            <person name="Ko S."/>
            <person name="Ahn C.-Y."/>
            <person name="Oh H.-M."/>
        </authorList>
    </citation>
    <scope>NUCLEOTIDE SEQUENCE</scope>
    <source>
        <strain evidence="8">DH6</strain>
    </source>
</reference>
<evidence type="ECO:0000256" key="4">
    <source>
        <dbReference type="ARBA" id="ARBA00023125"/>
    </source>
</evidence>
<evidence type="ECO:0000259" key="7">
    <source>
        <dbReference type="PROSITE" id="PS50110"/>
    </source>
</evidence>
<evidence type="ECO:0000256" key="2">
    <source>
        <dbReference type="ARBA" id="ARBA00023012"/>
    </source>
</evidence>
<keyword evidence="5" id="KW-0804">Transcription</keyword>
<evidence type="ECO:0000313" key="9">
    <source>
        <dbReference type="Proteomes" id="UP000628448"/>
    </source>
</evidence>
<name>A0A931E8L0_9BACT</name>
<dbReference type="Proteomes" id="UP000628448">
    <property type="component" value="Unassembled WGS sequence"/>
</dbReference>
<evidence type="ECO:0000256" key="3">
    <source>
        <dbReference type="ARBA" id="ARBA00023015"/>
    </source>
</evidence>
<evidence type="ECO:0000256" key="5">
    <source>
        <dbReference type="ARBA" id="ARBA00023163"/>
    </source>
</evidence>
<dbReference type="PROSITE" id="PS50110">
    <property type="entry name" value="RESPONSE_REGULATORY"/>
    <property type="match status" value="1"/>
</dbReference>
<protein>
    <submittedName>
        <fullName evidence="8">Response regulator</fullName>
    </submittedName>
</protein>
<dbReference type="InterPro" id="IPR039420">
    <property type="entry name" value="WalR-like"/>
</dbReference>